<keyword evidence="4" id="KW-1185">Reference proteome</keyword>
<evidence type="ECO:0000256" key="2">
    <source>
        <dbReference type="SAM" id="MobiDB-lite"/>
    </source>
</evidence>
<dbReference type="Pfam" id="PF04883">
    <property type="entry name" value="HK97-gp10_like"/>
    <property type="match status" value="1"/>
</dbReference>
<feature type="coiled-coil region" evidence="1">
    <location>
        <begin position="3"/>
        <end position="31"/>
    </location>
</feature>
<evidence type="ECO:0000256" key="1">
    <source>
        <dbReference type="SAM" id="Coils"/>
    </source>
</evidence>
<dbReference type="InterPro" id="IPR010064">
    <property type="entry name" value="HK97-gp10_tail"/>
</dbReference>
<feature type="region of interest" description="Disordered" evidence="2">
    <location>
        <begin position="31"/>
        <end position="51"/>
    </location>
</feature>
<dbReference type="EMBL" id="JBHUOR010000138">
    <property type="protein sequence ID" value="MFD2870375.1"/>
    <property type="molecule type" value="Genomic_DNA"/>
</dbReference>
<sequence>MQISQLNNAIMQELNRYAQLARENVEELAERTANEGATTLKSTSPQRSGKYAKSWRVKKVGTSFVIYNTKYQLTHLLEKGHAKVNGGRVAAIPHIRPVEQAAIERFVNGLNEVLGG</sequence>
<dbReference type="Proteomes" id="UP001597568">
    <property type="component" value="Unassembled WGS sequence"/>
</dbReference>
<protein>
    <submittedName>
        <fullName evidence="3">HK97 gp10 family phage protein</fullName>
    </submittedName>
</protein>
<keyword evidence="1" id="KW-0175">Coiled coil</keyword>
<proteinExistence type="predicted"/>
<comment type="caution">
    <text evidence="3">The sequence shown here is derived from an EMBL/GenBank/DDBJ whole genome shotgun (WGS) entry which is preliminary data.</text>
</comment>
<evidence type="ECO:0000313" key="3">
    <source>
        <dbReference type="EMBL" id="MFD2870375.1"/>
    </source>
</evidence>
<organism evidence="3 4">
    <name type="scientific">Kurthia populi</name>
    <dbReference type="NCBI Taxonomy" id="1562132"/>
    <lineage>
        <taxon>Bacteria</taxon>
        <taxon>Bacillati</taxon>
        <taxon>Bacillota</taxon>
        <taxon>Bacilli</taxon>
        <taxon>Bacillales</taxon>
        <taxon>Caryophanaceae</taxon>
        <taxon>Kurthia</taxon>
    </lineage>
</organism>
<accession>A0ABW5Y528</accession>
<name>A0ABW5Y528_9BACL</name>
<gene>
    <name evidence="3" type="ORF">ACFSY7_17925</name>
</gene>
<reference evidence="4" key="1">
    <citation type="journal article" date="2019" name="Int. J. Syst. Evol. Microbiol.">
        <title>The Global Catalogue of Microorganisms (GCM) 10K type strain sequencing project: providing services to taxonomists for standard genome sequencing and annotation.</title>
        <authorList>
            <consortium name="The Broad Institute Genomics Platform"/>
            <consortium name="The Broad Institute Genome Sequencing Center for Infectious Disease"/>
            <person name="Wu L."/>
            <person name="Ma J."/>
        </authorList>
    </citation>
    <scope>NUCLEOTIDE SEQUENCE [LARGE SCALE GENOMIC DNA]</scope>
    <source>
        <strain evidence="4">KCTC 33522</strain>
    </source>
</reference>
<evidence type="ECO:0000313" key="4">
    <source>
        <dbReference type="Proteomes" id="UP001597568"/>
    </source>
</evidence>
<feature type="compositionally biased region" description="Polar residues" evidence="2">
    <location>
        <begin position="35"/>
        <end position="47"/>
    </location>
</feature>